<dbReference type="Pfam" id="PF00550">
    <property type="entry name" value="PP-binding"/>
    <property type="match status" value="1"/>
</dbReference>
<evidence type="ECO:0000259" key="5">
    <source>
        <dbReference type="PROSITE" id="PS50075"/>
    </source>
</evidence>
<evidence type="ECO:0000256" key="2">
    <source>
        <dbReference type="ARBA" id="ARBA00006432"/>
    </source>
</evidence>
<dbReference type="RefSeq" id="WP_113619101.1">
    <property type="nucleotide sequence ID" value="NZ_QFFJ01000002.1"/>
</dbReference>
<dbReference type="Pfam" id="PF13193">
    <property type="entry name" value="AMP-binding_C"/>
    <property type="match status" value="1"/>
</dbReference>
<dbReference type="Proteomes" id="UP000253410">
    <property type="component" value="Unassembled WGS sequence"/>
</dbReference>
<keyword evidence="4" id="KW-0597">Phosphoprotein</keyword>
<dbReference type="EMBL" id="QFFJ01000002">
    <property type="protein sequence ID" value="RBL90352.1"/>
    <property type="molecule type" value="Genomic_DNA"/>
</dbReference>
<dbReference type="Pfam" id="PF00668">
    <property type="entry name" value="Condensation"/>
    <property type="match status" value="2"/>
</dbReference>
<proteinExistence type="inferred from homology"/>
<dbReference type="GO" id="GO:0044550">
    <property type="term" value="P:secondary metabolite biosynthetic process"/>
    <property type="evidence" value="ECO:0007669"/>
    <property type="project" value="UniProtKB-ARBA"/>
</dbReference>
<comment type="similarity">
    <text evidence="2">Belongs to the ATP-dependent AMP-binding enzyme family.</text>
</comment>
<dbReference type="SUPFAM" id="SSF52777">
    <property type="entry name" value="CoA-dependent acyltransferases"/>
    <property type="match status" value="4"/>
</dbReference>
<dbReference type="Pfam" id="PF00501">
    <property type="entry name" value="AMP-binding"/>
    <property type="match status" value="1"/>
</dbReference>
<comment type="caution">
    <text evidence="6">The sequence shown here is derived from an EMBL/GenBank/DDBJ whole genome shotgun (WGS) entry which is preliminary data.</text>
</comment>
<dbReference type="NCBIfam" id="TIGR01733">
    <property type="entry name" value="AA-adenyl-dom"/>
    <property type="match status" value="1"/>
</dbReference>
<dbReference type="PROSITE" id="PS00012">
    <property type="entry name" value="PHOSPHOPANTETHEINE"/>
    <property type="match status" value="1"/>
</dbReference>
<dbReference type="InterPro" id="IPR025110">
    <property type="entry name" value="AMP-bd_C"/>
</dbReference>
<dbReference type="InterPro" id="IPR036736">
    <property type="entry name" value="ACP-like_sf"/>
</dbReference>
<dbReference type="OrthoDB" id="9778383at2"/>
<keyword evidence="3" id="KW-0596">Phosphopantetheine</keyword>
<dbReference type="GO" id="GO:0043041">
    <property type="term" value="P:amino acid activation for nonribosomal peptide biosynthetic process"/>
    <property type="evidence" value="ECO:0007669"/>
    <property type="project" value="TreeGrafter"/>
</dbReference>
<gene>
    <name evidence="6" type="ORF">DF182_28230</name>
</gene>
<dbReference type="GO" id="GO:0005737">
    <property type="term" value="C:cytoplasm"/>
    <property type="evidence" value="ECO:0007669"/>
    <property type="project" value="TreeGrafter"/>
</dbReference>
<dbReference type="SUPFAM" id="SSF56801">
    <property type="entry name" value="Acetyl-CoA synthetase-like"/>
    <property type="match status" value="1"/>
</dbReference>
<dbReference type="PROSITE" id="PS00455">
    <property type="entry name" value="AMP_BINDING"/>
    <property type="match status" value="1"/>
</dbReference>
<evidence type="ECO:0000256" key="3">
    <source>
        <dbReference type="ARBA" id="ARBA00022450"/>
    </source>
</evidence>
<dbReference type="FunFam" id="1.10.1200.10:FF:000005">
    <property type="entry name" value="Nonribosomal peptide synthetase 1"/>
    <property type="match status" value="1"/>
</dbReference>
<dbReference type="InterPro" id="IPR000873">
    <property type="entry name" value="AMP-dep_synth/lig_dom"/>
</dbReference>
<dbReference type="CDD" id="cd19531">
    <property type="entry name" value="LCL_NRPS-like"/>
    <property type="match status" value="1"/>
</dbReference>
<dbReference type="Gene3D" id="3.40.50.980">
    <property type="match status" value="2"/>
</dbReference>
<dbReference type="GO" id="GO:0031177">
    <property type="term" value="F:phosphopantetheine binding"/>
    <property type="evidence" value="ECO:0007669"/>
    <property type="project" value="TreeGrafter"/>
</dbReference>
<dbReference type="FunFam" id="3.40.50.980:FF:000001">
    <property type="entry name" value="Non-ribosomal peptide synthetase"/>
    <property type="match status" value="1"/>
</dbReference>
<dbReference type="InterPro" id="IPR006162">
    <property type="entry name" value="Ppantetheine_attach_site"/>
</dbReference>
<dbReference type="GO" id="GO:0003824">
    <property type="term" value="F:catalytic activity"/>
    <property type="evidence" value="ECO:0007669"/>
    <property type="project" value="InterPro"/>
</dbReference>
<dbReference type="Gene3D" id="1.10.1200.10">
    <property type="entry name" value="ACP-like"/>
    <property type="match status" value="1"/>
</dbReference>
<dbReference type="Gene3D" id="3.30.559.30">
    <property type="entry name" value="Nonribosomal peptide synthetase, condensation domain"/>
    <property type="match status" value="2"/>
</dbReference>
<protein>
    <recommendedName>
        <fullName evidence="5">Carrier domain-containing protein</fullName>
    </recommendedName>
</protein>
<dbReference type="Gene3D" id="3.30.300.30">
    <property type="match status" value="1"/>
</dbReference>
<dbReference type="InterPro" id="IPR023213">
    <property type="entry name" value="CAT-like_dom_sf"/>
</dbReference>
<dbReference type="SUPFAM" id="SSF47336">
    <property type="entry name" value="ACP-like"/>
    <property type="match status" value="1"/>
</dbReference>
<dbReference type="Gene3D" id="2.30.38.10">
    <property type="entry name" value="Luciferase, Domain 3"/>
    <property type="match status" value="1"/>
</dbReference>
<dbReference type="PANTHER" id="PTHR45527">
    <property type="entry name" value="NONRIBOSOMAL PEPTIDE SYNTHETASE"/>
    <property type="match status" value="1"/>
</dbReference>
<dbReference type="InterPro" id="IPR001242">
    <property type="entry name" value="Condensation_dom"/>
</dbReference>
<dbReference type="FunFam" id="3.40.50.12780:FF:000012">
    <property type="entry name" value="Non-ribosomal peptide synthetase"/>
    <property type="match status" value="1"/>
</dbReference>
<dbReference type="InterPro" id="IPR010071">
    <property type="entry name" value="AA_adenyl_dom"/>
</dbReference>
<evidence type="ECO:0000256" key="4">
    <source>
        <dbReference type="ARBA" id="ARBA00022553"/>
    </source>
</evidence>
<sequence>MMEVFIDKLINLNIDIELVDQDKLKIHMDIAKIPDDILAEIKLRKEELITYLKERQTTDDFKKIPVTLTRDNYILSSTQRRLWILSQFEESNVAYNVQRAYVCEGELNLLALEYSFNKLIERHEILRTGFKEDEQREIKQFIYPPEEIGFRLSYQDVRHEKESAVIVKELVHQALVEPFDLSSGLLLRAGLFQVDDNKWVFTYVIHHIISDAWSMDILINELFLFYNAYLKEDKYPLIPLRIQYKDYAAWQHEQLSGNTFENHKAYWLKQFEGELPVLELPCDKIRPAVKTYNGASVSKRIHQEDSNRLKGLIQEEGSTLFMGLLAVANALFYRYTNQKDIIIGTPVAGREHVDLGDQLGFYVNTLALRIRFDGENSYRELLDHIRQITLDAYEHQVYPFDELVDELRLLRDISRNPLFDVQVIVQNTAAGNTGIKQTPEGLSVNDYDETVFTNSVFDMVLLFIEDEEGINLNIGYNRDVYSEWIMLQLADHLTQMVKAIIACPDKPIHQLDFLTENNKTALLTTFNDTVLVYPEQKTLVHLFEEQAERTPDSIAVVSGNKTLTYRQLNEKANWLAGYLLKAYQVRPDELVGIMLDRSEVAIIAILGVLKSGAAYVPIDPGLPKARKSFIINDTGIEILILQAESIFDLDYYHGKVLAIDIELDKPDIVVEPAGVIIRPESLAYVIYTSGSTGEPKGVMVEHRAVANSIQSQQAIFGLKAGERLLQFFSFSFDVCVFEIFTAIVSGATLYIINEEEKKSPPLLEAFLINNRIDVASVTPPYLKLLQIEKIHTLKRLIIGGETLNFETIEPFMNQVACYNVYGPTESSIAVSVFNVNENTHLRTGNVPIGTPISNIQLYITDDHNNLVPPGVAGEICIGGAGLARGYLNDPDLTAEKFIPNPFKAGEKMYKTGDLGKWIPGGNIEFAGRKDDQVKIRGHRVELGEVTQALLGHPSIDAAIIVTGPDTGGGKELVAYIVSKEILNVSEIQSYLSTVLPAYMLPAHFVQLDQLPLTPHGKIDKKKLPDPRIEGMSTGMEYIAARNETEEKMVTIWQEILGKSRIGVKDDYFELGGSSLKAMMLVKKVMDETGQVLPLKVLFEQKNIENVSKYIDSANDIITDIVSYSNTPEDDSGLTDVSYNQLIFFSEWNYADDVVITLFEFEYMDVVALKSAMDKLAERHEILRTVFVRIGGTITQKVLPVEEIAYEIANPVTISFADEMNDIIAKEYFSKFDLYTSPLFSVKVYKIENGNYNVLVTIHHIITDGYSRGVLQEELAALYTGILQGKEAELEPLPFQYLNFSVWQKNFVNSLEGIRHKEYWLEKLDGFKPAIKLSSATGNEHKKAILIGISKAIDGTFYEDIDRVVKEHGVTRTVVFMSALTLLFNHWSGQDDITIFTTVSGRNSKYYGELDVSKLIGFFSNLLMVRNVIDKDMSVVKYLQMVQYNFLDDLSYDDYPVEKLINELPGVVPSAFLDASVIYNYHNYEHYLTSVYQVEESEKIEERRGEMPMNLAFILVITEYKNCLVPQLTFNGNLFDHVQIKTIKDLYFSILKEIVYSPQLSIRQMLARIS</sequence>
<comment type="cofactor">
    <cofactor evidence="1">
        <name>pantetheine 4'-phosphate</name>
        <dbReference type="ChEBI" id="CHEBI:47942"/>
    </cofactor>
</comment>
<keyword evidence="7" id="KW-1185">Reference proteome</keyword>
<dbReference type="FunFam" id="3.30.300.30:FF:000010">
    <property type="entry name" value="Enterobactin synthetase component F"/>
    <property type="match status" value="1"/>
</dbReference>
<dbReference type="InterPro" id="IPR020845">
    <property type="entry name" value="AMP-binding_CS"/>
</dbReference>
<feature type="domain" description="Carrier" evidence="5">
    <location>
        <begin position="1039"/>
        <end position="1114"/>
    </location>
</feature>
<dbReference type="Gene3D" id="3.30.559.10">
    <property type="entry name" value="Chloramphenicol acetyltransferase-like domain"/>
    <property type="match status" value="2"/>
</dbReference>
<dbReference type="PANTHER" id="PTHR45527:SF1">
    <property type="entry name" value="FATTY ACID SYNTHASE"/>
    <property type="match status" value="1"/>
</dbReference>
<reference evidence="6 7" key="1">
    <citation type="submission" date="2018-05" db="EMBL/GenBank/DDBJ databases">
        <title>Chitinophaga sp. K3CV102501T nov., isolated from isolated from a monsoon evergreen broad-leaved forest soil.</title>
        <authorList>
            <person name="Lv Y."/>
        </authorList>
    </citation>
    <scope>NUCLEOTIDE SEQUENCE [LARGE SCALE GENOMIC DNA]</scope>
    <source>
        <strain evidence="6 7">GDMCC 1.1325</strain>
    </source>
</reference>
<name>A0A365XVG1_9BACT</name>
<dbReference type="FunFam" id="2.30.38.10:FF:000001">
    <property type="entry name" value="Non-ribosomal peptide synthetase PvdI"/>
    <property type="match status" value="1"/>
</dbReference>
<accession>A0A365XVG1</accession>
<evidence type="ECO:0000313" key="7">
    <source>
        <dbReference type="Proteomes" id="UP000253410"/>
    </source>
</evidence>
<dbReference type="PROSITE" id="PS50075">
    <property type="entry name" value="CARRIER"/>
    <property type="match status" value="1"/>
</dbReference>
<dbReference type="CDD" id="cd05930">
    <property type="entry name" value="A_NRPS"/>
    <property type="match status" value="1"/>
</dbReference>
<evidence type="ECO:0000256" key="1">
    <source>
        <dbReference type="ARBA" id="ARBA00001957"/>
    </source>
</evidence>
<dbReference type="InterPro" id="IPR009081">
    <property type="entry name" value="PP-bd_ACP"/>
</dbReference>
<evidence type="ECO:0000313" key="6">
    <source>
        <dbReference type="EMBL" id="RBL90352.1"/>
    </source>
</evidence>
<organism evidence="6 7">
    <name type="scientific">Chitinophaga flava</name>
    <dbReference type="NCBI Taxonomy" id="2259036"/>
    <lineage>
        <taxon>Bacteria</taxon>
        <taxon>Pseudomonadati</taxon>
        <taxon>Bacteroidota</taxon>
        <taxon>Chitinophagia</taxon>
        <taxon>Chitinophagales</taxon>
        <taxon>Chitinophagaceae</taxon>
        <taxon>Chitinophaga</taxon>
    </lineage>
</organism>
<dbReference type="InterPro" id="IPR045851">
    <property type="entry name" value="AMP-bd_C_sf"/>
</dbReference>